<proteinExistence type="predicted"/>
<name>A0A8R7PY35_TRIUA</name>
<evidence type="ECO:0000313" key="1">
    <source>
        <dbReference type="EnsemblPlants" id="TuG1812G0300005558.01.T01.cds363567"/>
    </source>
</evidence>
<evidence type="ECO:0000313" key="2">
    <source>
        <dbReference type="Proteomes" id="UP000015106"/>
    </source>
</evidence>
<sequence length="38" mass="4136">MIVAEVLKEENAHSTFLSSMSYASRSGRFGNSNSSARI</sequence>
<keyword evidence="2" id="KW-1185">Reference proteome</keyword>
<dbReference type="AlphaFoldDB" id="A0A8R7PY35"/>
<organism evidence="1 2">
    <name type="scientific">Triticum urartu</name>
    <name type="common">Red wild einkorn</name>
    <name type="synonym">Crithodium urartu</name>
    <dbReference type="NCBI Taxonomy" id="4572"/>
    <lineage>
        <taxon>Eukaryota</taxon>
        <taxon>Viridiplantae</taxon>
        <taxon>Streptophyta</taxon>
        <taxon>Embryophyta</taxon>
        <taxon>Tracheophyta</taxon>
        <taxon>Spermatophyta</taxon>
        <taxon>Magnoliopsida</taxon>
        <taxon>Liliopsida</taxon>
        <taxon>Poales</taxon>
        <taxon>Poaceae</taxon>
        <taxon>BOP clade</taxon>
        <taxon>Pooideae</taxon>
        <taxon>Triticodae</taxon>
        <taxon>Triticeae</taxon>
        <taxon>Triticinae</taxon>
        <taxon>Triticum</taxon>
    </lineage>
</organism>
<dbReference type="Proteomes" id="UP000015106">
    <property type="component" value="Chromosome 3"/>
</dbReference>
<reference evidence="1" key="2">
    <citation type="submission" date="2018-03" db="EMBL/GenBank/DDBJ databases">
        <title>The Triticum urartu genome reveals the dynamic nature of wheat genome evolution.</title>
        <authorList>
            <person name="Ling H."/>
            <person name="Ma B."/>
            <person name="Shi X."/>
            <person name="Liu H."/>
            <person name="Dong L."/>
            <person name="Sun H."/>
            <person name="Cao Y."/>
            <person name="Gao Q."/>
            <person name="Zheng S."/>
            <person name="Li Y."/>
            <person name="Yu Y."/>
            <person name="Du H."/>
            <person name="Qi M."/>
            <person name="Li Y."/>
            <person name="Yu H."/>
            <person name="Cui Y."/>
            <person name="Wang N."/>
            <person name="Chen C."/>
            <person name="Wu H."/>
            <person name="Zhao Y."/>
            <person name="Zhang J."/>
            <person name="Li Y."/>
            <person name="Zhou W."/>
            <person name="Zhang B."/>
            <person name="Hu W."/>
            <person name="Eijk M."/>
            <person name="Tang J."/>
            <person name="Witsenboer H."/>
            <person name="Zhao S."/>
            <person name="Li Z."/>
            <person name="Zhang A."/>
            <person name="Wang D."/>
            <person name="Liang C."/>
        </authorList>
    </citation>
    <scope>NUCLEOTIDE SEQUENCE [LARGE SCALE GENOMIC DNA]</scope>
    <source>
        <strain evidence="1">cv. G1812</strain>
    </source>
</reference>
<protein>
    <submittedName>
        <fullName evidence="1">Uncharacterized protein</fullName>
    </submittedName>
</protein>
<reference evidence="1" key="3">
    <citation type="submission" date="2022-06" db="UniProtKB">
        <authorList>
            <consortium name="EnsemblPlants"/>
        </authorList>
    </citation>
    <scope>IDENTIFICATION</scope>
</reference>
<accession>A0A8R7PY35</accession>
<reference evidence="2" key="1">
    <citation type="journal article" date="2013" name="Nature">
        <title>Draft genome of the wheat A-genome progenitor Triticum urartu.</title>
        <authorList>
            <person name="Ling H.Q."/>
            <person name="Zhao S."/>
            <person name="Liu D."/>
            <person name="Wang J."/>
            <person name="Sun H."/>
            <person name="Zhang C."/>
            <person name="Fan H."/>
            <person name="Li D."/>
            <person name="Dong L."/>
            <person name="Tao Y."/>
            <person name="Gao C."/>
            <person name="Wu H."/>
            <person name="Li Y."/>
            <person name="Cui Y."/>
            <person name="Guo X."/>
            <person name="Zheng S."/>
            <person name="Wang B."/>
            <person name="Yu K."/>
            <person name="Liang Q."/>
            <person name="Yang W."/>
            <person name="Lou X."/>
            <person name="Chen J."/>
            <person name="Feng M."/>
            <person name="Jian J."/>
            <person name="Zhang X."/>
            <person name="Luo G."/>
            <person name="Jiang Y."/>
            <person name="Liu J."/>
            <person name="Wang Z."/>
            <person name="Sha Y."/>
            <person name="Zhang B."/>
            <person name="Wu H."/>
            <person name="Tang D."/>
            <person name="Shen Q."/>
            <person name="Xue P."/>
            <person name="Zou S."/>
            <person name="Wang X."/>
            <person name="Liu X."/>
            <person name="Wang F."/>
            <person name="Yang Y."/>
            <person name="An X."/>
            <person name="Dong Z."/>
            <person name="Zhang K."/>
            <person name="Zhang X."/>
            <person name="Luo M.C."/>
            <person name="Dvorak J."/>
            <person name="Tong Y."/>
            <person name="Wang J."/>
            <person name="Yang H."/>
            <person name="Li Z."/>
            <person name="Wang D."/>
            <person name="Zhang A."/>
            <person name="Wang J."/>
        </authorList>
    </citation>
    <scope>NUCLEOTIDE SEQUENCE</scope>
    <source>
        <strain evidence="2">cv. G1812</strain>
    </source>
</reference>
<dbReference type="EnsemblPlants" id="TuG1812G0300005558.01.T01">
    <property type="protein sequence ID" value="TuG1812G0300005558.01.T01.cds363567"/>
    <property type="gene ID" value="TuG1812G0300005558.01"/>
</dbReference>
<dbReference type="Gramene" id="TuG1812G0300005558.01.T01">
    <property type="protein sequence ID" value="TuG1812G0300005558.01.T01.cds363567"/>
    <property type="gene ID" value="TuG1812G0300005558.01"/>
</dbReference>